<gene>
    <name evidence="1" type="ORF">CDL12_06604</name>
</gene>
<keyword evidence="2" id="KW-1185">Reference proteome</keyword>
<reference evidence="2" key="1">
    <citation type="journal article" date="2018" name="Gigascience">
        <title>Genome assembly of the Pink Ipe (Handroanthus impetiginosus, Bignoniaceae), a highly valued, ecologically keystone Neotropical timber forest tree.</title>
        <authorList>
            <person name="Silva-Junior O.B."/>
            <person name="Grattapaglia D."/>
            <person name="Novaes E."/>
            <person name="Collevatti R.G."/>
        </authorList>
    </citation>
    <scope>NUCLEOTIDE SEQUENCE [LARGE SCALE GENOMIC DNA]</scope>
    <source>
        <strain evidence="2">cv. UFG-1</strain>
    </source>
</reference>
<name>A0A2G9HT60_9LAMI</name>
<evidence type="ECO:0000313" key="2">
    <source>
        <dbReference type="Proteomes" id="UP000231279"/>
    </source>
</evidence>
<evidence type="ECO:0000313" key="1">
    <source>
        <dbReference type="EMBL" id="PIN20708.1"/>
    </source>
</evidence>
<accession>A0A2G9HT60</accession>
<organism evidence="1 2">
    <name type="scientific">Handroanthus impetiginosus</name>
    <dbReference type="NCBI Taxonomy" id="429701"/>
    <lineage>
        <taxon>Eukaryota</taxon>
        <taxon>Viridiplantae</taxon>
        <taxon>Streptophyta</taxon>
        <taxon>Embryophyta</taxon>
        <taxon>Tracheophyta</taxon>
        <taxon>Spermatophyta</taxon>
        <taxon>Magnoliopsida</taxon>
        <taxon>eudicotyledons</taxon>
        <taxon>Gunneridae</taxon>
        <taxon>Pentapetalae</taxon>
        <taxon>asterids</taxon>
        <taxon>lamiids</taxon>
        <taxon>Lamiales</taxon>
        <taxon>Bignoniaceae</taxon>
        <taxon>Crescentiina</taxon>
        <taxon>Tabebuia alliance</taxon>
        <taxon>Handroanthus</taxon>
    </lineage>
</organism>
<comment type="caution">
    <text evidence="1">The sequence shown here is derived from an EMBL/GenBank/DDBJ whole genome shotgun (WGS) entry which is preliminary data.</text>
</comment>
<protein>
    <submittedName>
        <fullName evidence="1">Uncharacterized protein</fullName>
    </submittedName>
</protein>
<dbReference type="Proteomes" id="UP000231279">
    <property type="component" value="Unassembled WGS sequence"/>
</dbReference>
<dbReference type="STRING" id="429701.A0A2G9HT60"/>
<dbReference type="OrthoDB" id="914084at2759"/>
<sequence>MNYSYIITRSITFMSCPYRVMNNSVFLLETTHCLNESGSRRHTYIKFGDLNGSYVMNMCRMDLMAMSSLPVKDEENVSLSDISLRTFMVEGALFLGL</sequence>
<dbReference type="AlphaFoldDB" id="A0A2G9HT60"/>
<dbReference type="EMBL" id="NKXS01001062">
    <property type="protein sequence ID" value="PIN20708.1"/>
    <property type="molecule type" value="Genomic_DNA"/>
</dbReference>
<proteinExistence type="predicted"/>